<feature type="compositionally biased region" description="Basic residues" evidence="1">
    <location>
        <begin position="690"/>
        <end position="701"/>
    </location>
</feature>
<dbReference type="EMBL" id="QXDL01000079">
    <property type="protein sequence ID" value="RIH84116.1"/>
    <property type="molecule type" value="Genomic_DNA"/>
</dbReference>
<feature type="compositionally biased region" description="Basic and acidic residues" evidence="1">
    <location>
        <begin position="821"/>
        <end position="832"/>
    </location>
</feature>
<evidence type="ECO:0000256" key="1">
    <source>
        <dbReference type="SAM" id="MobiDB-lite"/>
    </source>
</evidence>
<feature type="compositionally biased region" description="Basic residues" evidence="1">
    <location>
        <begin position="625"/>
        <end position="634"/>
    </location>
</feature>
<proteinExistence type="predicted"/>
<feature type="compositionally biased region" description="Basic residues" evidence="1">
    <location>
        <begin position="785"/>
        <end position="801"/>
    </location>
</feature>
<feature type="compositionally biased region" description="Basic and acidic residues" evidence="1">
    <location>
        <begin position="456"/>
        <end position="480"/>
    </location>
</feature>
<feature type="compositionally biased region" description="Basic residues" evidence="1">
    <location>
        <begin position="257"/>
        <end position="279"/>
    </location>
</feature>
<reference evidence="2 3" key="1">
    <citation type="submission" date="2018-08" db="EMBL/GenBank/DDBJ databases">
        <title>Meiothermus terrae DSM 26712 genome sequencing project.</title>
        <authorList>
            <person name="Da Costa M.S."/>
            <person name="Albuquerque L."/>
            <person name="Raposo P."/>
            <person name="Froufe H.J.C."/>
            <person name="Barroso C.S."/>
            <person name="Egas C."/>
        </authorList>
    </citation>
    <scope>NUCLEOTIDE SEQUENCE [LARGE SCALE GENOMIC DNA]</scope>
    <source>
        <strain evidence="2 3">DSM 26712</strain>
    </source>
</reference>
<feature type="region of interest" description="Disordered" evidence="1">
    <location>
        <begin position="625"/>
        <end position="922"/>
    </location>
</feature>
<evidence type="ECO:0000313" key="3">
    <source>
        <dbReference type="Proteomes" id="UP000265715"/>
    </source>
</evidence>
<feature type="compositionally biased region" description="Basic and acidic residues" evidence="1">
    <location>
        <begin position="530"/>
        <end position="544"/>
    </location>
</feature>
<gene>
    <name evidence="2" type="ORF">Mterra_02058</name>
</gene>
<feature type="compositionally biased region" description="Basic residues" evidence="1">
    <location>
        <begin position="340"/>
        <end position="358"/>
    </location>
</feature>
<comment type="caution">
    <text evidence="2">The sequence shown here is derived from an EMBL/GenBank/DDBJ whole genome shotgun (WGS) entry which is preliminary data.</text>
</comment>
<evidence type="ECO:0000313" key="2">
    <source>
        <dbReference type="EMBL" id="RIH84116.1"/>
    </source>
</evidence>
<feature type="compositionally biased region" description="Basic residues" evidence="1">
    <location>
        <begin position="655"/>
        <end position="671"/>
    </location>
</feature>
<keyword evidence="3" id="KW-1185">Reference proteome</keyword>
<protein>
    <submittedName>
        <fullName evidence="2">Uncharacterized protein</fullName>
    </submittedName>
</protein>
<feature type="compositionally biased region" description="Low complexity" evidence="1">
    <location>
        <begin position="672"/>
        <end position="689"/>
    </location>
</feature>
<feature type="compositionally biased region" description="Basic residues" evidence="1">
    <location>
        <begin position="144"/>
        <end position="162"/>
    </location>
</feature>
<feature type="compositionally biased region" description="Basic and acidic residues" evidence="1">
    <location>
        <begin position="842"/>
        <end position="860"/>
    </location>
</feature>
<feature type="compositionally biased region" description="Basic residues" evidence="1">
    <location>
        <begin position="393"/>
        <end position="404"/>
    </location>
</feature>
<feature type="compositionally biased region" description="Gly residues" evidence="1">
    <location>
        <begin position="739"/>
        <end position="748"/>
    </location>
</feature>
<feature type="compositionally biased region" description="Gly residues" evidence="1">
    <location>
        <begin position="229"/>
        <end position="252"/>
    </location>
</feature>
<dbReference type="Proteomes" id="UP000265715">
    <property type="component" value="Unassembled WGS sequence"/>
</dbReference>
<accession>A0A399EKF5</accession>
<sequence length="922" mass="99396">MGRKADGRLMPSLGPAAFTRRGGDGLQCPCGVIGIPRLFRRTGPRAPHRRGLPPRGAGRSIPLPASPLPPGAGLRRGDGHRDFQVRPHGGGLRRRALQRLPGDAQPGPARRDRPHPPQLPRGRRRRDRDQHLRGLPPRAGGVRARGRGRRPGLPGRPRRPRGGRPPLHPREAPLRGRFAGAGHQAHQPGADRLAGDAGVVPRGRPRPDPGWGGRAADRDRPGHPPGALRGAGGACGHAGRGARGAPAGAGHGGVHRDHARRHRRQRRPDRARGPPHRRHRDELCHRPRPDGLARPLLLPELHPLGLLPAQRRPAPQRGGTGGLRPHPRRAGALADEVRARVRPQRGGRLLRHRPRAHPRPGGGAGQPPAGREDAGAVPGAGGEPLPGSAAQAGHRHPHRGGAHQRHGEQEVPRAAVRRRLRGDARARPGAGGRRGTRARRLGGLDRPRRGARHARGREALRHQRANPHHDRLHPDRRDAGGARAPGGPGHPQLGQPRGRPGEVRQGGLPRPPARSGPGGAHHRRGQGSGHGEDARAQGRDRPADVRAPYPGPRHPGQLDPLRPAHLPHHPGRRGHPQAGHVDHRGHPQGARAAARGGLHPGRLQRLLRGLAPSPRGAQLGLPRRVHQGRAHGGHPQRGQDPAHQPDPRGAVQARPRPHLRPPRLQPRRLRGPRPALRLRGLLRQEQGRAIGRRRPLRRARRGGAPEEAHHRGAQGGPRGRPRGRPAGGLHPGLGHQRGAAGGHEGGGRPLRRGQDATPLRAPGRRDHEGGGALPRAQDGPARGRPQGHHGARHRQGRRARHRQEPRGHHPLQQRLPGGEPGHQEAHRGDPGRRRGAPAPGGGHERPLGQEHGGDEGEPRVHARAGLPHPRGARRRGAQPPLRRARPAPGLRHRPRLLRLRRLRRPAADGRAHRPRPAQAHQP</sequence>
<feature type="compositionally biased region" description="Low complexity" evidence="1">
    <location>
        <begin position="180"/>
        <end position="202"/>
    </location>
</feature>
<feature type="region of interest" description="Disordered" evidence="1">
    <location>
        <begin position="41"/>
        <end position="595"/>
    </location>
</feature>
<feature type="compositionally biased region" description="Basic residues" evidence="1">
    <location>
        <begin position="870"/>
        <end position="904"/>
    </location>
</feature>
<name>A0A399EKF5_9DEIN</name>
<feature type="compositionally biased region" description="Basic and acidic residues" evidence="1">
    <location>
        <begin position="280"/>
        <end position="291"/>
    </location>
</feature>
<dbReference type="AlphaFoldDB" id="A0A399EKF5"/>
<feature type="compositionally biased region" description="Low complexity" evidence="1">
    <location>
        <begin position="292"/>
        <end position="308"/>
    </location>
</feature>
<feature type="compositionally biased region" description="Basic residues" evidence="1">
    <location>
        <begin position="565"/>
        <end position="575"/>
    </location>
</feature>
<feature type="compositionally biased region" description="Low complexity" evidence="1">
    <location>
        <begin position="133"/>
        <end position="142"/>
    </location>
</feature>
<feature type="compositionally biased region" description="Basic residues" evidence="1">
    <location>
        <begin position="41"/>
        <end position="52"/>
    </location>
</feature>
<organism evidence="2 3">
    <name type="scientific">Calidithermus terrae</name>
    <dbReference type="NCBI Taxonomy" id="1408545"/>
    <lineage>
        <taxon>Bacteria</taxon>
        <taxon>Thermotogati</taxon>
        <taxon>Deinococcota</taxon>
        <taxon>Deinococci</taxon>
        <taxon>Thermales</taxon>
        <taxon>Thermaceae</taxon>
        <taxon>Calidithermus</taxon>
    </lineage>
</organism>
<feature type="region of interest" description="Disordered" evidence="1">
    <location>
        <begin position="1"/>
        <end position="25"/>
    </location>
</feature>
<feature type="compositionally biased region" description="Basic and acidic residues" evidence="1">
    <location>
        <begin position="75"/>
        <end position="85"/>
    </location>
</feature>